<dbReference type="EMBL" id="BQNB010009635">
    <property type="protein sequence ID" value="GJS66248.1"/>
    <property type="molecule type" value="Genomic_DNA"/>
</dbReference>
<dbReference type="PANTHER" id="PTHR11439:SF495">
    <property type="entry name" value="REVERSE TRANSCRIPTASE, RNA-DEPENDENT DNA POLYMERASE-RELATED"/>
    <property type="match status" value="1"/>
</dbReference>
<feature type="domain" description="Reverse transcriptase Ty1/copia-type" evidence="1">
    <location>
        <begin position="342"/>
        <end position="406"/>
    </location>
</feature>
<proteinExistence type="predicted"/>
<comment type="caution">
    <text evidence="2">The sequence shown here is derived from an EMBL/GenBank/DDBJ whole genome shotgun (WGS) entry which is preliminary data.</text>
</comment>
<dbReference type="Proteomes" id="UP001151760">
    <property type="component" value="Unassembled WGS sequence"/>
</dbReference>
<dbReference type="CDD" id="cd09272">
    <property type="entry name" value="RNase_HI_RT_Ty1"/>
    <property type="match status" value="1"/>
</dbReference>
<dbReference type="PANTHER" id="PTHR11439">
    <property type="entry name" value="GAG-POL-RELATED RETROTRANSPOSON"/>
    <property type="match status" value="1"/>
</dbReference>
<gene>
    <name evidence="2" type="ORF">Tco_0680812</name>
</gene>
<accession>A0ABQ4XMR2</accession>
<keyword evidence="3" id="KW-1185">Reference proteome</keyword>
<name>A0ABQ4XMR2_9ASTR</name>
<protein>
    <submittedName>
        <fullName evidence="2">Ribonuclease H-like domain-containing protein</fullName>
    </submittedName>
</protein>
<evidence type="ECO:0000313" key="2">
    <source>
        <dbReference type="EMBL" id="GJS66248.1"/>
    </source>
</evidence>
<sequence length="517" mass="59349">MNEFCAKKELRESIALQGSSAKWCCRKERIGIFIEDARTMLADSLLTYSILAEAVNTALAMCLIRVLVTNLNVDSFRNFDGEDLPHSVFMRPFGMSSDYTNYPRQLGKLIGQSQKKRAICSGYSTNSKDLSDQQFIVHTRLQPMHPEERTAAKDIPLSSEEQALHDELMNLMHQESLAKAHNDDQRIAFEEEKRRISIAKGERNIVHCTFTLKCKRKQATAKLHKGYRNKNERSWIMMNVLCTQLPEIEGNQIFLAFASLMGSLFIRWMSKSAFLLATSQKKCLSNSSRFWKILPHTNSPTELSRPRYRPASSPTSDGMKDFPHFLLKALDIVESGLLIKLSSMVKDFEDLMQKEFKMSSMGELTFFLGLQVKQSNGGIFLSQDKYVKDILNKFDFRTIKPASTPIDEVYNWRVFTPKVSHLHAVKRIFRYLKHQPKLGLWYPKDSPFHLEAFSDSDYAGDNHDRRSTSGGCQYLGRRLVSWQCKKQTIVAISSTEAIIEQLQFAVLRVLKMQNHIT</sequence>
<dbReference type="Pfam" id="PF07727">
    <property type="entry name" value="RVT_2"/>
    <property type="match status" value="1"/>
</dbReference>
<evidence type="ECO:0000259" key="1">
    <source>
        <dbReference type="Pfam" id="PF07727"/>
    </source>
</evidence>
<dbReference type="InterPro" id="IPR013103">
    <property type="entry name" value="RVT_2"/>
</dbReference>
<reference evidence="2" key="2">
    <citation type="submission" date="2022-01" db="EMBL/GenBank/DDBJ databases">
        <authorList>
            <person name="Yamashiro T."/>
            <person name="Shiraishi A."/>
            <person name="Satake H."/>
            <person name="Nakayama K."/>
        </authorList>
    </citation>
    <scope>NUCLEOTIDE SEQUENCE</scope>
</reference>
<organism evidence="2 3">
    <name type="scientific">Tanacetum coccineum</name>
    <dbReference type="NCBI Taxonomy" id="301880"/>
    <lineage>
        <taxon>Eukaryota</taxon>
        <taxon>Viridiplantae</taxon>
        <taxon>Streptophyta</taxon>
        <taxon>Embryophyta</taxon>
        <taxon>Tracheophyta</taxon>
        <taxon>Spermatophyta</taxon>
        <taxon>Magnoliopsida</taxon>
        <taxon>eudicotyledons</taxon>
        <taxon>Gunneridae</taxon>
        <taxon>Pentapetalae</taxon>
        <taxon>asterids</taxon>
        <taxon>campanulids</taxon>
        <taxon>Asterales</taxon>
        <taxon>Asteraceae</taxon>
        <taxon>Asteroideae</taxon>
        <taxon>Anthemideae</taxon>
        <taxon>Anthemidinae</taxon>
        <taxon>Tanacetum</taxon>
    </lineage>
</organism>
<evidence type="ECO:0000313" key="3">
    <source>
        <dbReference type="Proteomes" id="UP001151760"/>
    </source>
</evidence>
<reference evidence="2" key="1">
    <citation type="journal article" date="2022" name="Int. J. Mol. Sci.">
        <title>Draft Genome of Tanacetum Coccineum: Genomic Comparison of Closely Related Tanacetum-Family Plants.</title>
        <authorList>
            <person name="Yamashiro T."/>
            <person name="Shiraishi A."/>
            <person name="Nakayama K."/>
            <person name="Satake H."/>
        </authorList>
    </citation>
    <scope>NUCLEOTIDE SEQUENCE</scope>
</reference>